<organism evidence="11 12">
    <name type="scientific">Anaerolinea thermolimosa</name>
    <dbReference type="NCBI Taxonomy" id="229919"/>
    <lineage>
        <taxon>Bacteria</taxon>
        <taxon>Bacillati</taxon>
        <taxon>Chloroflexota</taxon>
        <taxon>Anaerolineae</taxon>
        <taxon>Anaerolineales</taxon>
        <taxon>Anaerolineaceae</taxon>
        <taxon>Anaerolinea</taxon>
    </lineage>
</organism>
<keyword evidence="4 10" id="KW-1133">Transmembrane helix</keyword>
<protein>
    <recommendedName>
        <fullName evidence="10">Fluoride-specific ion channel FluC</fullName>
    </recommendedName>
</protein>
<comment type="subcellular location">
    <subcellularLocation>
        <location evidence="1 10">Cell membrane</location>
        <topology evidence="1 10">Multi-pass membrane protein</topology>
    </subcellularLocation>
</comment>
<dbReference type="PANTHER" id="PTHR28259:SF1">
    <property type="entry name" value="FLUORIDE EXPORT PROTEIN 1-RELATED"/>
    <property type="match status" value="1"/>
</dbReference>
<gene>
    <name evidence="10 11" type="primary">crcB</name>
    <name evidence="10" type="synonym">fluC</name>
    <name evidence="11" type="ORF">DEQ80_10510</name>
</gene>
<evidence type="ECO:0000256" key="5">
    <source>
        <dbReference type="ARBA" id="ARBA00023136"/>
    </source>
</evidence>
<dbReference type="HAMAP" id="MF_00454">
    <property type="entry name" value="FluC"/>
    <property type="match status" value="1"/>
</dbReference>
<comment type="catalytic activity">
    <reaction evidence="8">
        <text>fluoride(in) = fluoride(out)</text>
        <dbReference type="Rhea" id="RHEA:76159"/>
        <dbReference type="ChEBI" id="CHEBI:17051"/>
    </reaction>
    <physiologicalReaction direction="left-to-right" evidence="8">
        <dbReference type="Rhea" id="RHEA:76160"/>
    </physiologicalReaction>
</comment>
<keyword evidence="10" id="KW-0813">Transport</keyword>
<feature type="binding site" evidence="10">
    <location>
        <position position="75"/>
    </location>
    <ligand>
        <name>Na(+)</name>
        <dbReference type="ChEBI" id="CHEBI:29101"/>
        <note>structural</note>
    </ligand>
</feature>
<dbReference type="EMBL" id="DPBP01000041">
    <property type="protein sequence ID" value="HCE18280.1"/>
    <property type="molecule type" value="Genomic_DNA"/>
</dbReference>
<feature type="binding site" evidence="10">
    <location>
        <position position="78"/>
    </location>
    <ligand>
        <name>Na(+)</name>
        <dbReference type="ChEBI" id="CHEBI:29101"/>
        <note>structural</note>
    </ligand>
</feature>
<comment type="similarity">
    <text evidence="7 10">Belongs to the fluoride channel Fluc/FEX (TC 1.A.43) family.</text>
</comment>
<dbReference type="Pfam" id="PF02537">
    <property type="entry name" value="CRCB"/>
    <property type="match status" value="1"/>
</dbReference>
<keyword evidence="2 10" id="KW-1003">Cell membrane</keyword>
<evidence type="ECO:0000256" key="8">
    <source>
        <dbReference type="ARBA" id="ARBA00035585"/>
    </source>
</evidence>
<dbReference type="AlphaFoldDB" id="A0A3D1JI69"/>
<evidence type="ECO:0000256" key="4">
    <source>
        <dbReference type="ARBA" id="ARBA00022989"/>
    </source>
</evidence>
<name>A0A3D1JI69_9CHLR</name>
<sequence>METFLLISLGAVLGANLRYWVGGWVAERLGAQFPFGTLMINLTGSLVLGFFLTLATQRFLIDPRLRVFFTIGFLGSYTTFSTYTYESVVLMTTGHWVMGSLNLLGSALLGGVAAGLGVWLGRLV</sequence>
<dbReference type="NCBIfam" id="TIGR00494">
    <property type="entry name" value="crcB"/>
    <property type="match status" value="1"/>
</dbReference>
<evidence type="ECO:0000256" key="6">
    <source>
        <dbReference type="ARBA" id="ARBA00023303"/>
    </source>
</evidence>
<evidence type="ECO:0000256" key="10">
    <source>
        <dbReference type="HAMAP-Rule" id="MF_00454"/>
    </source>
</evidence>
<dbReference type="GO" id="GO:0046872">
    <property type="term" value="F:metal ion binding"/>
    <property type="evidence" value="ECO:0007669"/>
    <property type="project" value="UniProtKB-KW"/>
</dbReference>
<dbReference type="STRING" id="229919.GCA_001050195_00186"/>
<feature type="transmembrane region" description="Helical" evidence="10">
    <location>
        <begin position="97"/>
        <end position="120"/>
    </location>
</feature>
<evidence type="ECO:0000256" key="3">
    <source>
        <dbReference type="ARBA" id="ARBA00022692"/>
    </source>
</evidence>
<dbReference type="GO" id="GO:0005886">
    <property type="term" value="C:plasma membrane"/>
    <property type="evidence" value="ECO:0007669"/>
    <property type="project" value="UniProtKB-SubCell"/>
</dbReference>
<dbReference type="RefSeq" id="WP_084001078.1">
    <property type="nucleotide sequence ID" value="NZ_DF967965.1"/>
</dbReference>
<dbReference type="InterPro" id="IPR003691">
    <property type="entry name" value="FluC"/>
</dbReference>
<dbReference type="OrthoDB" id="9815830at2"/>
<reference evidence="11 12" key="1">
    <citation type="journal article" date="2018" name="Nat. Biotechnol.">
        <title>A standardized bacterial taxonomy based on genome phylogeny substantially revises the tree of life.</title>
        <authorList>
            <person name="Parks D.H."/>
            <person name="Chuvochina M."/>
            <person name="Waite D.W."/>
            <person name="Rinke C."/>
            <person name="Skarshewski A."/>
            <person name="Chaumeil P.A."/>
            <person name="Hugenholtz P."/>
        </authorList>
    </citation>
    <scope>NUCLEOTIDE SEQUENCE [LARGE SCALE GENOMIC DNA]</scope>
    <source>
        <strain evidence="11">UBA8781</strain>
    </source>
</reference>
<dbReference type="PANTHER" id="PTHR28259">
    <property type="entry name" value="FLUORIDE EXPORT PROTEIN 1-RELATED"/>
    <property type="match status" value="1"/>
</dbReference>
<evidence type="ECO:0000256" key="9">
    <source>
        <dbReference type="ARBA" id="ARBA00049940"/>
    </source>
</evidence>
<evidence type="ECO:0000256" key="7">
    <source>
        <dbReference type="ARBA" id="ARBA00035120"/>
    </source>
</evidence>
<keyword evidence="10" id="KW-0406">Ion transport</keyword>
<keyword evidence="10" id="KW-0479">Metal-binding</keyword>
<proteinExistence type="inferred from homology"/>
<comment type="caution">
    <text evidence="11">The sequence shown here is derived from an EMBL/GenBank/DDBJ whole genome shotgun (WGS) entry which is preliminary data.</text>
</comment>
<evidence type="ECO:0000256" key="2">
    <source>
        <dbReference type="ARBA" id="ARBA00022475"/>
    </source>
</evidence>
<keyword evidence="5 10" id="KW-0472">Membrane</keyword>
<feature type="transmembrane region" description="Helical" evidence="10">
    <location>
        <begin position="33"/>
        <end position="55"/>
    </location>
</feature>
<keyword evidence="6 10" id="KW-0407">Ion channel</keyword>
<evidence type="ECO:0000256" key="1">
    <source>
        <dbReference type="ARBA" id="ARBA00004651"/>
    </source>
</evidence>
<dbReference type="GO" id="GO:0140114">
    <property type="term" value="P:cellular detoxification of fluoride"/>
    <property type="evidence" value="ECO:0007669"/>
    <property type="project" value="UniProtKB-UniRule"/>
</dbReference>
<keyword evidence="3 10" id="KW-0812">Transmembrane</keyword>
<evidence type="ECO:0000313" key="12">
    <source>
        <dbReference type="Proteomes" id="UP000264141"/>
    </source>
</evidence>
<keyword evidence="10" id="KW-0915">Sodium</keyword>
<accession>A0A3D1JI69</accession>
<dbReference type="Proteomes" id="UP000264141">
    <property type="component" value="Unassembled WGS sequence"/>
</dbReference>
<dbReference type="GO" id="GO:0062054">
    <property type="term" value="F:fluoride channel activity"/>
    <property type="evidence" value="ECO:0007669"/>
    <property type="project" value="UniProtKB-UniRule"/>
</dbReference>
<comment type="activity regulation">
    <text evidence="10">Na(+) is not transported, but it plays an essential structural role and its presence is essential for fluoride channel function.</text>
</comment>
<evidence type="ECO:0000313" key="11">
    <source>
        <dbReference type="EMBL" id="HCE18280.1"/>
    </source>
</evidence>
<comment type="function">
    <text evidence="9 10">Fluoride-specific ion channel. Important for reducing fluoride concentration in the cell, thus reducing its toxicity.</text>
</comment>
<feature type="transmembrane region" description="Helical" evidence="10">
    <location>
        <begin position="67"/>
        <end position="85"/>
    </location>
</feature>